<organism evidence="9">
    <name type="scientific">Eucalyptus grandis</name>
    <name type="common">Flooded gum</name>
    <dbReference type="NCBI Taxonomy" id="71139"/>
    <lineage>
        <taxon>Eukaryota</taxon>
        <taxon>Viridiplantae</taxon>
        <taxon>Streptophyta</taxon>
        <taxon>Embryophyta</taxon>
        <taxon>Tracheophyta</taxon>
        <taxon>Spermatophyta</taxon>
        <taxon>Magnoliopsida</taxon>
        <taxon>eudicotyledons</taxon>
        <taxon>Gunneridae</taxon>
        <taxon>Pentapetalae</taxon>
        <taxon>rosids</taxon>
        <taxon>malvids</taxon>
        <taxon>Myrtales</taxon>
        <taxon>Myrtaceae</taxon>
        <taxon>Myrtoideae</taxon>
        <taxon>Eucalypteae</taxon>
        <taxon>Eucalyptus</taxon>
    </lineage>
</organism>
<evidence type="ECO:0000256" key="7">
    <source>
        <dbReference type="SAM" id="Phobius"/>
    </source>
</evidence>
<dbReference type="Gramene" id="KCW70506">
    <property type="protein sequence ID" value="KCW70506"/>
    <property type="gene ID" value="EUGRSUZ_F03713"/>
</dbReference>
<reference evidence="9" key="1">
    <citation type="submission" date="2013-07" db="EMBL/GenBank/DDBJ databases">
        <title>The genome of Eucalyptus grandis.</title>
        <authorList>
            <person name="Schmutz J."/>
            <person name="Hayes R."/>
            <person name="Myburg A."/>
            <person name="Tuskan G."/>
            <person name="Grattapaglia D."/>
            <person name="Rokhsar D.S."/>
        </authorList>
    </citation>
    <scope>NUCLEOTIDE SEQUENCE</scope>
    <source>
        <tissue evidence="9">Leaf extractions</tissue>
    </source>
</reference>
<keyword evidence="5 7" id="KW-0472">Membrane</keyword>
<evidence type="ECO:0000313" key="9">
    <source>
        <dbReference type="EMBL" id="KCW70506.1"/>
    </source>
</evidence>
<dbReference type="OrthoDB" id="8062037at2759"/>
<evidence type="ECO:0000256" key="5">
    <source>
        <dbReference type="ARBA" id="ARBA00023136"/>
    </source>
</evidence>
<dbReference type="InterPro" id="IPR013083">
    <property type="entry name" value="Znf_RING/FYVE/PHD"/>
</dbReference>
<dbReference type="PANTHER" id="PTHR46151:SF19">
    <property type="entry name" value="NEP1-INTERACTING PROTEIN 1-LIKE ISOFORM X1"/>
    <property type="match status" value="1"/>
</dbReference>
<dbReference type="GO" id="GO:0008270">
    <property type="term" value="F:zinc ion binding"/>
    <property type="evidence" value="ECO:0007669"/>
    <property type="project" value="UniProtKB-KW"/>
</dbReference>
<keyword evidence="7" id="KW-0812">Transmembrane</keyword>
<dbReference type="SMART" id="SM00184">
    <property type="entry name" value="RING"/>
    <property type="match status" value="1"/>
</dbReference>
<dbReference type="GO" id="GO:0016020">
    <property type="term" value="C:membrane"/>
    <property type="evidence" value="ECO:0007669"/>
    <property type="project" value="UniProtKB-SubCell"/>
</dbReference>
<dbReference type="AlphaFoldDB" id="A0A059BX47"/>
<accession>A0A059BX47</accession>
<evidence type="ECO:0000256" key="1">
    <source>
        <dbReference type="ARBA" id="ARBA00004370"/>
    </source>
</evidence>
<evidence type="ECO:0000256" key="4">
    <source>
        <dbReference type="ARBA" id="ARBA00022833"/>
    </source>
</evidence>
<evidence type="ECO:0000256" key="2">
    <source>
        <dbReference type="ARBA" id="ARBA00022723"/>
    </source>
</evidence>
<keyword evidence="3 6" id="KW-0863">Zinc-finger</keyword>
<dbReference type="InParanoid" id="A0A059BX47"/>
<evidence type="ECO:0000256" key="6">
    <source>
        <dbReference type="PROSITE-ProRule" id="PRU00175"/>
    </source>
</evidence>
<feature type="domain" description="RING-type" evidence="8">
    <location>
        <begin position="164"/>
        <end position="206"/>
    </location>
</feature>
<dbReference type="InterPro" id="IPR001841">
    <property type="entry name" value="Znf_RING"/>
</dbReference>
<sequence>MGKAWVWCCDGVSAIVFAVSYVLSVFFLAIVGSTLGVFAGVLIGVKSQDNLFYSVGYGAIEGGMFLTNAFRMSISFWLSDDCSSSNVLHLTGPTRGLDAGEFVQRLLHSLVLSRLEQTLAHADNMTGQNMADHANVSKNLCGRIPRIRIAEDDLMDSSGNRNSCSICLQDFECKDEARRLPNCCHLFHMCCIDKWISKQRSCPLCRSPIV</sequence>
<dbReference type="Gene3D" id="3.30.40.10">
    <property type="entry name" value="Zinc/RING finger domain, C3HC4 (zinc finger)"/>
    <property type="match status" value="1"/>
</dbReference>
<dbReference type="PROSITE" id="PS50089">
    <property type="entry name" value="ZF_RING_2"/>
    <property type="match status" value="1"/>
</dbReference>
<gene>
    <name evidence="9" type="ORF">EUGRSUZ_F03713</name>
</gene>
<keyword evidence="2" id="KW-0479">Metal-binding</keyword>
<dbReference type="KEGG" id="egr:104450442"/>
<comment type="subcellular location">
    <subcellularLocation>
        <location evidence="1">Membrane</location>
    </subcellularLocation>
</comment>
<keyword evidence="4" id="KW-0862">Zinc</keyword>
<keyword evidence="7" id="KW-1133">Transmembrane helix</keyword>
<protein>
    <recommendedName>
        <fullName evidence="8">RING-type domain-containing protein</fullName>
    </recommendedName>
</protein>
<feature type="transmembrane region" description="Helical" evidence="7">
    <location>
        <begin position="12"/>
        <end position="45"/>
    </location>
</feature>
<evidence type="ECO:0000259" key="8">
    <source>
        <dbReference type="PROSITE" id="PS50089"/>
    </source>
</evidence>
<dbReference type="SUPFAM" id="SSF57850">
    <property type="entry name" value="RING/U-box"/>
    <property type="match status" value="1"/>
</dbReference>
<dbReference type="Pfam" id="PF13639">
    <property type="entry name" value="zf-RING_2"/>
    <property type="match status" value="1"/>
</dbReference>
<evidence type="ECO:0000256" key="3">
    <source>
        <dbReference type="ARBA" id="ARBA00022771"/>
    </source>
</evidence>
<proteinExistence type="predicted"/>
<dbReference type="PANTHER" id="PTHR46151">
    <property type="entry name" value="NEP1-INTERACTING PROTEIN-LIKE 2"/>
    <property type="match status" value="1"/>
</dbReference>
<name>A0A059BX47_EUCGR</name>
<dbReference type="EMBL" id="KK198758">
    <property type="protein sequence ID" value="KCW70506.1"/>
    <property type="molecule type" value="Genomic_DNA"/>
</dbReference>
<dbReference type="eggNOG" id="KOG0800">
    <property type="taxonomic scope" value="Eukaryota"/>
</dbReference>